<dbReference type="AlphaFoldDB" id="A0A8C4SHW5"/>
<protein>
    <submittedName>
        <fullName evidence="11">G-protein coupled receptor 1-like</fullName>
    </submittedName>
</protein>
<dbReference type="GeneID" id="114659537"/>
<feature type="transmembrane region" description="Helical" evidence="9">
    <location>
        <begin position="231"/>
        <end position="257"/>
    </location>
</feature>
<dbReference type="Proteomes" id="UP000694620">
    <property type="component" value="Chromosome 10"/>
</dbReference>
<proteinExistence type="inferred from homology"/>
<dbReference type="InterPro" id="IPR017452">
    <property type="entry name" value="GPCR_Rhodpsn_7TM"/>
</dbReference>
<feature type="transmembrane region" description="Helical" evidence="9">
    <location>
        <begin position="309"/>
        <end position="334"/>
    </location>
</feature>
<feature type="transmembrane region" description="Helical" evidence="9">
    <location>
        <begin position="70"/>
        <end position="93"/>
    </location>
</feature>
<dbReference type="GO" id="GO:0006954">
    <property type="term" value="P:inflammatory response"/>
    <property type="evidence" value="ECO:0007669"/>
    <property type="project" value="TreeGrafter"/>
</dbReference>
<dbReference type="InterPro" id="IPR000826">
    <property type="entry name" value="Formyl_rcpt-rel"/>
</dbReference>
<dbReference type="GO" id="GO:0004875">
    <property type="term" value="F:complement receptor activity"/>
    <property type="evidence" value="ECO:0007669"/>
    <property type="project" value="TreeGrafter"/>
</dbReference>
<keyword evidence="6" id="KW-0675">Receptor</keyword>
<evidence type="ECO:0000256" key="5">
    <source>
        <dbReference type="ARBA" id="ARBA00023136"/>
    </source>
</evidence>
<gene>
    <name evidence="11" type="primary">LOC114659537</name>
</gene>
<dbReference type="PANTHER" id="PTHR24225:SF24">
    <property type="entry name" value="G-PROTEIN COUPLED RECEPTORS FAMILY 1 PROFILE DOMAIN-CONTAINING PROTEIN"/>
    <property type="match status" value="1"/>
</dbReference>
<evidence type="ECO:0000256" key="4">
    <source>
        <dbReference type="ARBA" id="ARBA00023040"/>
    </source>
</evidence>
<dbReference type="GO" id="GO:0004930">
    <property type="term" value="F:G protein-coupled receptor activity"/>
    <property type="evidence" value="ECO:0007669"/>
    <property type="project" value="UniProtKB-KW"/>
</dbReference>
<dbReference type="SUPFAM" id="SSF81321">
    <property type="entry name" value="Family A G protein-coupled receptor-like"/>
    <property type="match status" value="1"/>
</dbReference>
<dbReference type="PANTHER" id="PTHR24225">
    <property type="entry name" value="CHEMOTACTIC RECEPTOR"/>
    <property type="match status" value="1"/>
</dbReference>
<dbReference type="GO" id="GO:0005886">
    <property type="term" value="C:plasma membrane"/>
    <property type="evidence" value="ECO:0007669"/>
    <property type="project" value="TreeGrafter"/>
</dbReference>
<keyword evidence="2 9" id="KW-0812">Transmembrane</keyword>
<evidence type="ECO:0000313" key="12">
    <source>
        <dbReference type="Proteomes" id="UP000694620"/>
    </source>
</evidence>
<organism evidence="11 12">
    <name type="scientific">Erpetoichthys calabaricus</name>
    <name type="common">Rope fish</name>
    <name type="synonym">Calamoichthys calabaricus</name>
    <dbReference type="NCBI Taxonomy" id="27687"/>
    <lineage>
        <taxon>Eukaryota</taxon>
        <taxon>Metazoa</taxon>
        <taxon>Chordata</taxon>
        <taxon>Craniata</taxon>
        <taxon>Vertebrata</taxon>
        <taxon>Euteleostomi</taxon>
        <taxon>Actinopterygii</taxon>
        <taxon>Polypteriformes</taxon>
        <taxon>Polypteridae</taxon>
        <taxon>Erpetoichthys</taxon>
    </lineage>
</organism>
<evidence type="ECO:0000256" key="8">
    <source>
        <dbReference type="ARBA" id="ARBA00025736"/>
    </source>
</evidence>
<evidence type="ECO:0000256" key="9">
    <source>
        <dbReference type="SAM" id="Phobius"/>
    </source>
</evidence>
<keyword evidence="4" id="KW-0297">G-protein coupled receptor</keyword>
<dbReference type="Ensembl" id="ENSECRT00000017452.1">
    <property type="protein sequence ID" value="ENSECRP00000017124.1"/>
    <property type="gene ID" value="ENSECRG00000011410.1"/>
</dbReference>
<name>A0A8C4SHW5_ERPCA</name>
<keyword evidence="12" id="KW-1185">Reference proteome</keyword>
<comment type="similarity">
    <text evidence="8">Belongs to the chemokine-like receptor (CMKLR) family.</text>
</comment>
<feature type="transmembrane region" description="Helical" evidence="9">
    <location>
        <begin position="36"/>
        <end position="58"/>
    </location>
</feature>
<evidence type="ECO:0000313" key="11">
    <source>
        <dbReference type="Ensembl" id="ENSECRP00000017124.1"/>
    </source>
</evidence>
<comment type="subcellular location">
    <subcellularLocation>
        <location evidence="1">Membrane</location>
        <topology evidence="1">Multi-pass membrane protein</topology>
    </subcellularLocation>
</comment>
<keyword evidence="5 9" id="KW-0472">Membrane</keyword>
<dbReference type="RefSeq" id="XP_028667918.1">
    <property type="nucleotide sequence ID" value="XM_028812085.2"/>
</dbReference>
<evidence type="ECO:0000256" key="7">
    <source>
        <dbReference type="ARBA" id="ARBA00023224"/>
    </source>
</evidence>
<dbReference type="GO" id="GO:0007200">
    <property type="term" value="P:phospholipase C-activating G protein-coupled receptor signaling pathway"/>
    <property type="evidence" value="ECO:0007669"/>
    <property type="project" value="TreeGrafter"/>
</dbReference>
<feature type="transmembrane region" description="Helical" evidence="9">
    <location>
        <begin position="105"/>
        <end position="126"/>
    </location>
</feature>
<evidence type="ECO:0000256" key="6">
    <source>
        <dbReference type="ARBA" id="ARBA00023170"/>
    </source>
</evidence>
<accession>A0A8C4SHW5</accession>
<dbReference type="InterPro" id="IPR000276">
    <property type="entry name" value="GPCR_Rhodpsn"/>
</dbReference>
<evidence type="ECO:0000259" key="10">
    <source>
        <dbReference type="PROSITE" id="PS50262"/>
    </source>
</evidence>
<reference evidence="11" key="1">
    <citation type="submission" date="2021-06" db="EMBL/GenBank/DDBJ databases">
        <authorList>
            <consortium name="Wellcome Sanger Institute Data Sharing"/>
        </authorList>
    </citation>
    <scope>NUCLEOTIDE SEQUENCE [LARGE SCALE GENOMIC DNA]</scope>
</reference>
<dbReference type="OrthoDB" id="9908582at2759"/>
<feature type="transmembrane region" description="Helical" evidence="9">
    <location>
        <begin position="146"/>
        <end position="167"/>
    </location>
</feature>
<dbReference type="PRINTS" id="PR00237">
    <property type="entry name" value="GPCRRHODOPSN"/>
</dbReference>
<dbReference type="Gene3D" id="1.20.1070.10">
    <property type="entry name" value="Rhodopsin 7-helix transmembrane proteins"/>
    <property type="match status" value="1"/>
</dbReference>
<dbReference type="GeneTree" id="ENSGT01140000282544"/>
<evidence type="ECO:0000256" key="1">
    <source>
        <dbReference type="ARBA" id="ARBA00004141"/>
    </source>
</evidence>
<sequence length="360" mass="40974">METMEGRVNTFLNEIEREVTRQDFENSWKKILNGSAAVTFLAVVFGILGNGAVIWLIIFKMKRSHVNIWFLNLAISDFLILFFQTFQAVSYVLKYWPFGVSFCKLTLYVSTINICVSSFTLLGINIDRGISLTNPFWVQKHRPKNCSKICCFILWILFILAGIPIFFMCISPKTEPGIYESFCGLNVNSNLKIFNEKCQQANNETQYRVMEMLHPPNLQEFNSTASRVYTVYTTISVFSFILPLIMTIISNLMIFISMKESLTKKSSRIYRILVSSVAVFFITMSPLYLNAMVYMASIYTLNSKLYGSTVLAMPLVASFKHLNSCISPILYFLVGKEAKGIIRESISLMKSSGTQSKSSE</sequence>
<keyword evidence="7" id="KW-0807">Transducer</keyword>
<dbReference type="PROSITE" id="PS50262">
    <property type="entry name" value="G_PROTEIN_RECEP_F1_2"/>
    <property type="match status" value="1"/>
</dbReference>
<feature type="domain" description="G-protein coupled receptors family 1 profile" evidence="10">
    <location>
        <begin position="49"/>
        <end position="331"/>
    </location>
</feature>
<evidence type="ECO:0000256" key="3">
    <source>
        <dbReference type="ARBA" id="ARBA00022989"/>
    </source>
</evidence>
<evidence type="ECO:0000256" key="2">
    <source>
        <dbReference type="ARBA" id="ARBA00022692"/>
    </source>
</evidence>
<reference evidence="11" key="2">
    <citation type="submission" date="2025-08" db="UniProtKB">
        <authorList>
            <consortium name="Ensembl"/>
        </authorList>
    </citation>
    <scope>IDENTIFICATION</scope>
</reference>
<dbReference type="Pfam" id="PF00001">
    <property type="entry name" value="7tm_1"/>
    <property type="match status" value="1"/>
</dbReference>
<dbReference type="GO" id="GO:0007204">
    <property type="term" value="P:positive regulation of cytosolic calcium ion concentration"/>
    <property type="evidence" value="ECO:0007669"/>
    <property type="project" value="TreeGrafter"/>
</dbReference>
<keyword evidence="3 9" id="KW-1133">Transmembrane helix</keyword>
<reference evidence="11" key="3">
    <citation type="submission" date="2025-09" db="UniProtKB">
        <authorList>
            <consortium name="Ensembl"/>
        </authorList>
    </citation>
    <scope>IDENTIFICATION</scope>
</reference>
<feature type="transmembrane region" description="Helical" evidence="9">
    <location>
        <begin position="269"/>
        <end position="289"/>
    </location>
</feature>